<protein>
    <recommendedName>
        <fullName evidence="2">SMP-30/Gluconolactonase/LRE-like region domain-containing protein</fullName>
    </recommendedName>
</protein>
<dbReference type="EMBL" id="UINC01094841">
    <property type="protein sequence ID" value="SVC50423.1"/>
    <property type="molecule type" value="Genomic_DNA"/>
</dbReference>
<dbReference type="InterPro" id="IPR051262">
    <property type="entry name" value="SMP-30/CGR1_Lactonase"/>
</dbReference>
<evidence type="ECO:0000259" key="2">
    <source>
        <dbReference type="Pfam" id="PF08450"/>
    </source>
</evidence>
<keyword evidence="1" id="KW-0378">Hydrolase</keyword>
<evidence type="ECO:0000256" key="1">
    <source>
        <dbReference type="ARBA" id="ARBA00022801"/>
    </source>
</evidence>
<dbReference type="Pfam" id="PF08450">
    <property type="entry name" value="SGL"/>
    <property type="match status" value="1"/>
</dbReference>
<dbReference type="PANTHER" id="PTHR47572">
    <property type="entry name" value="LIPOPROTEIN-RELATED"/>
    <property type="match status" value="1"/>
</dbReference>
<sequence length="290" mass="31871">MEIIDSLFTSTEPELLATGFIFTEGPLWHSDGILFVSDVDAQIHYKVHLQEEVVTESIRKISGGANGAVFDKNGCLVICEQDARRVVRYEPDGSITVLVDNYGGKRLNRSNDIILHHDGSLYFTDPDKKGLEEPEKELGFASIFRINVDGNLLLLANDMNHPNGLGFSVDGKTLYVSNSRPDPHLHAYSVDDSGLLTNSRIVAEMPYGNLGELSGVPDGLKLDAKGNIYVTGPGGIWIWDKHEDFLGVIELPELPANIGWGGTDNCTMFVTARTSVYTFRTTTPGIPKQF</sequence>
<dbReference type="Gene3D" id="2.120.10.30">
    <property type="entry name" value="TolB, C-terminal domain"/>
    <property type="match status" value="1"/>
</dbReference>
<dbReference type="PANTHER" id="PTHR47572:SF4">
    <property type="entry name" value="LACTONASE DRP35"/>
    <property type="match status" value="1"/>
</dbReference>
<gene>
    <name evidence="3" type="ORF">METZ01_LOCUS303277</name>
</gene>
<dbReference type="InterPro" id="IPR013658">
    <property type="entry name" value="SGL"/>
</dbReference>
<dbReference type="SUPFAM" id="SSF63829">
    <property type="entry name" value="Calcium-dependent phosphotriesterase"/>
    <property type="match status" value="1"/>
</dbReference>
<proteinExistence type="predicted"/>
<reference evidence="3" key="1">
    <citation type="submission" date="2018-05" db="EMBL/GenBank/DDBJ databases">
        <authorList>
            <person name="Lanie J.A."/>
            <person name="Ng W.-L."/>
            <person name="Kazmierczak K.M."/>
            <person name="Andrzejewski T.M."/>
            <person name="Davidsen T.M."/>
            <person name="Wayne K.J."/>
            <person name="Tettelin H."/>
            <person name="Glass J.I."/>
            <person name="Rusch D."/>
            <person name="Podicherti R."/>
            <person name="Tsui H.-C.T."/>
            <person name="Winkler M.E."/>
        </authorList>
    </citation>
    <scope>NUCLEOTIDE SEQUENCE</scope>
</reference>
<name>A0A382MN67_9ZZZZ</name>
<organism evidence="3">
    <name type="scientific">marine metagenome</name>
    <dbReference type="NCBI Taxonomy" id="408172"/>
    <lineage>
        <taxon>unclassified sequences</taxon>
        <taxon>metagenomes</taxon>
        <taxon>ecological metagenomes</taxon>
    </lineage>
</organism>
<evidence type="ECO:0000313" key="3">
    <source>
        <dbReference type="EMBL" id="SVC50423.1"/>
    </source>
</evidence>
<dbReference type="AlphaFoldDB" id="A0A382MN67"/>
<dbReference type="GO" id="GO:0016787">
    <property type="term" value="F:hydrolase activity"/>
    <property type="evidence" value="ECO:0007669"/>
    <property type="project" value="UniProtKB-KW"/>
</dbReference>
<feature type="domain" description="SMP-30/Gluconolactonase/LRE-like region" evidence="2">
    <location>
        <begin position="22"/>
        <end position="272"/>
    </location>
</feature>
<accession>A0A382MN67</accession>
<dbReference type="InterPro" id="IPR011042">
    <property type="entry name" value="6-blade_b-propeller_TolB-like"/>
</dbReference>